<dbReference type="SUPFAM" id="SSF48403">
    <property type="entry name" value="Ankyrin repeat"/>
    <property type="match status" value="1"/>
</dbReference>
<proteinExistence type="predicted"/>
<accession>A0A4E0R3M2</accession>
<name>A0A4E0R3M2_9GAMM</name>
<dbReference type="Gene3D" id="1.25.40.20">
    <property type="entry name" value="Ankyrin repeat-containing domain"/>
    <property type="match status" value="1"/>
</dbReference>
<dbReference type="EMBL" id="JSZA02000050">
    <property type="protein sequence ID" value="TGO03001.1"/>
    <property type="molecule type" value="Genomic_DNA"/>
</dbReference>
<evidence type="ECO:0000313" key="2">
    <source>
        <dbReference type="Proteomes" id="UP000030428"/>
    </source>
</evidence>
<protein>
    <submittedName>
        <fullName evidence="1">Uncharacterized protein</fullName>
    </submittedName>
</protein>
<reference evidence="1 2" key="1">
    <citation type="journal article" date="2016" name="Front. Microbiol.">
        <title>Single-Cell (Meta-)Genomics of a Dimorphic Candidatus Thiomargarita nelsonii Reveals Genomic Plasticity.</title>
        <authorList>
            <person name="Flood B.E."/>
            <person name="Fliss P."/>
            <person name="Jones D.S."/>
            <person name="Dick G.J."/>
            <person name="Jain S."/>
            <person name="Kaster A.K."/>
            <person name="Winkel M."/>
            <person name="Mussmann M."/>
            <person name="Bailey J."/>
        </authorList>
    </citation>
    <scope>NUCLEOTIDE SEQUENCE [LARGE SCALE GENOMIC DNA]</scope>
    <source>
        <strain evidence="1">Hydrate Ridge</strain>
    </source>
</reference>
<evidence type="ECO:0000313" key="1">
    <source>
        <dbReference type="EMBL" id="TGO03001.1"/>
    </source>
</evidence>
<sequence length="407" mass="46760">MTEETPYPHVGEIVHFIVHAFGLFGRGDDLRKRLSRFAKEKDFNIAKANTLIDNALLKPLRKIDNDDESIRRLLQRWKQGNGLPEISSLLKFKHLNSLVSWLLLAKAWQHTTQVFAKTFGDKELFIRLVHNLYQKKHEGFDPDCVRVRVEPLDKHFFNNCLAPVFEISLDEEKTVGDEIRAALKNFEQNELSPYFRYFYEEGWGDYYALCADYEQALNFNFSRFLGVIDLLIEAGADVNKRQSDVSGDHSFSSFTPFLLSAKLGNIEIFRRLAGGNLTDCTDLDFTIITLALHLHKFELVTYILENCDQDNLRSIVNIQDKLEGNTAVHWALRAFFIERKLEPKFERILEKLLILAPDLSLKNKEGLTAAEMAARCGLSSIALELYRREVTHEKCSTTPTSKISSAH</sequence>
<keyword evidence="2" id="KW-1185">Reference proteome</keyword>
<dbReference type="Proteomes" id="UP000030428">
    <property type="component" value="Unassembled WGS sequence"/>
</dbReference>
<dbReference type="AlphaFoldDB" id="A0A4E0R3M2"/>
<comment type="caution">
    <text evidence="1">The sequence shown here is derived from an EMBL/GenBank/DDBJ whole genome shotgun (WGS) entry which is preliminary data.</text>
</comment>
<dbReference type="InterPro" id="IPR036770">
    <property type="entry name" value="Ankyrin_rpt-contain_sf"/>
</dbReference>
<organism evidence="1 2">
    <name type="scientific">Candidatus Thiomargarita nelsonii</name>
    <dbReference type="NCBI Taxonomy" id="1003181"/>
    <lineage>
        <taxon>Bacteria</taxon>
        <taxon>Pseudomonadati</taxon>
        <taxon>Pseudomonadota</taxon>
        <taxon>Gammaproteobacteria</taxon>
        <taxon>Thiotrichales</taxon>
        <taxon>Thiotrichaceae</taxon>
        <taxon>Thiomargarita</taxon>
    </lineage>
</organism>
<gene>
    <name evidence="1" type="ORF">PN36_14550</name>
</gene>